<dbReference type="Gene3D" id="3.10.100.10">
    <property type="entry name" value="Mannose-Binding Protein A, subunit A"/>
    <property type="match status" value="2"/>
</dbReference>
<accession>A0ABR3N4E2</accession>
<reference evidence="2 3" key="1">
    <citation type="submission" date="2023-09" db="EMBL/GenBank/DDBJ databases">
        <authorList>
            <person name="Wang M."/>
        </authorList>
    </citation>
    <scope>NUCLEOTIDE SEQUENCE [LARGE SCALE GENOMIC DNA]</scope>
    <source>
        <strain evidence="2">GT-2023</strain>
        <tissue evidence="2">Liver</tissue>
    </source>
</reference>
<dbReference type="InterPro" id="IPR016187">
    <property type="entry name" value="CTDL_fold"/>
</dbReference>
<dbReference type="Proteomes" id="UP001558613">
    <property type="component" value="Unassembled WGS sequence"/>
</dbReference>
<dbReference type="PROSITE" id="PS50041">
    <property type="entry name" value="C_TYPE_LECTIN_2"/>
    <property type="match status" value="2"/>
</dbReference>
<evidence type="ECO:0000313" key="3">
    <source>
        <dbReference type="Proteomes" id="UP001558613"/>
    </source>
</evidence>
<dbReference type="PANTHER" id="PTHR45784">
    <property type="entry name" value="C-TYPE LECTIN DOMAIN FAMILY 20 MEMBER A-RELATED"/>
    <property type="match status" value="1"/>
</dbReference>
<organism evidence="2 3">
    <name type="scientific">Cirrhinus molitorella</name>
    <name type="common">mud carp</name>
    <dbReference type="NCBI Taxonomy" id="172907"/>
    <lineage>
        <taxon>Eukaryota</taxon>
        <taxon>Metazoa</taxon>
        <taxon>Chordata</taxon>
        <taxon>Craniata</taxon>
        <taxon>Vertebrata</taxon>
        <taxon>Euteleostomi</taxon>
        <taxon>Actinopterygii</taxon>
        <taxon>Neopterygii</taxon>
        <taxon>Teleostei</taxon>
        <taxon>Ostariophysi</taxon>
        <taxon>Cypriniformes</taxon>
        <taxon>Cyprinidae</taxon>
        <taxon>Labeoninae</taxon>
        <taxon>Labeonini</taxon>
        <taxon>Cirrhinus</taxon>
    </lineage>
</organism>
<feature type="domain" description="C-type lectin" evidence="1">
    <location>
        <begin position="1"/>
        <end position="102"/>
    </location>
</feature>
<protein>
    <recommendedName>
        <fullName evidence="1">C-type lectin domain-containing protein</fullName>
    </recommendedName>
</protein>
<evidence type="ECO:0000259" key="1">
    <source>
        <dbReference type="PROSITE" id="PS50041"/>
    </source>
</evidence>
<dbReference type="SMART" id="SM00034">
    <property type="entry name" value="CLECT"/>
    <property type="match status" value="1"/>
</dbReference>
<name>A0ABR3N4E2_9TELE</name>
<feature type="domain" description="C-type lectin" evidence="1">
    <location>
        <begin position="97"/>
        <end position="211"/>
    </location>
</feature>
<keyword evidence="3" id="KW-1185">Reference proteome</keyword>
<comment type="caution">
    <text evidence="2">The sequence shown here is derived from an EMBL/GenBank/DDBJ whole genome shotgun (WGS) entry which is preliminary data.</text>
</comment>
<sequence length="214" mass="25041">MTWNEAQAYCREYHDDLSTASKEEAQLLSINPEVNNHYFWIGLRMVSKNIQKWSWSGGEDQITDYWDFLEPNILTEECGIVKKTNAKLHNVMCSLALPFYCMEVFEHQNKTWDEALNYCRQNYIDLVSLNSQINMEKVISITITSQTAYVWTGLRFMAGHWFWVNEDNLQYGSVSGELQCPARNLRCGALDKTRNIWQPKNCEEKLSFACLRKP</sequence>
<dbReference type="SUPFAM" id="SSF56436">
    <property type="entry name" value="C-type lectin-like"/>
    <property type="match status" value="2"/>
</dbReference>
<gene>
    <name evidence="2" type="ORF">QQF64_030819</name>
</gene>
<dbReference type="InterPro" id="IPR001304">
    <property type="entry name" value="C-type_lectin-like"/>
</dbReference>
<dbReference type="Pfam" id="PF00059">
    <property type="entry name" value="Lectin_C"/>
    <property type="match status" value="2"/>
</dbReference>
<dbReference type="InterPro" id="IPR016186">
    <property type="entry name" value="C-type_lectin-like/link_sf"/>
</dbReference>
<dbReference type="EMBL" id="JAYMGO010000007">
    <property type="protein sequence ID" value="KAL1271803.1"/>
    <property type="molecule type" value="Genomic_DNA"/>
</dbReference>
<evidence type="ECO:0000313" key="2">
    <source>
        <dbReference type="EMBL" id="KAL1271803.1"/>
    </source>
</evidence>
<proteinExistence type="predicted"/>
<dbReference type="PANTHER" id="PTHR45784:SF8">
    <property type="entry name" value="C-TYPE MANNOSE RECEPTOR 2-RELATED"/>
    <property type="match status" value="1"/>
</dbReference>